<name>A0A382JL51_9ZZZZ</name>
<organism evidence="1">
    <name type="scientific">marine metagenome</name>
    <dbReference type="NCBI Taxonomy" id="408172"/>
    <lineage>
        <taxon>unclassified sequences</taxon>
        <taxon>metagenomes</taxon>
        <taxon>ecological metagenomes</taxon>
    </lineage>
</organism>
<dbReference type="EMBL" id="UINC01075196">
    <property type="protein sequence ID" value="SVC13144.1"/>
    <property type="molecule type" value="Genomic_DNA"/>
</dbReference>
<accession>A0A382JL51</accession>
<reference evidence="1" key="1">
    <citation type="submission" date="2018-05" db="EMBL/GenBank/DDBJ databases">
        <authorList>
            <person name="Lanie J.A."/>
            <person name="Ng W.-L."/>
            <person name="Kazmierczak K.M."/>
            <person name="Andrzejewski T.M."/>
            <person name="Davidsen T.M."/>
            <person name="Wayne K.J."/>
            <person name="Tettelin H."/>
            <person name="Glass J.I."/>
            <person name="Rusch D."/>
            <person name="Podicherti R."/>
            <person name="Tsui H.-C.T."/>
            <person name="Winkler M.E."/>
        </authorList>
    </citation>
    <scope>NUCLEOTIDE SEQUENCE</scope>
</reference>
<evidence type="ECO:0000313" key="1">
    <source>
        <dbReference type="EMBL" id="SVC13144.1"/>
    </source>
</evidence>
<dbReference type="AlphaFoldDB" id="A0A382JL51"/>
<gene>
    <name evidence="1" type="ORF">METZ01_LOCUS265998</name>
</gene>
<proteinExistence type="predicted"/>
<protein>
    <submittedName>
        <fullName evidence="1">Uncharacterized protein</fullName>
    </submittedName>
</protein>
<sequence>MDKNLVQLLAHFYALDHRGKFHFCKESEEACKWVNASINREVDCRACILEVLDRRNDLDEEQKKQILNHSEKDLFWEPEWLLKNL</sequence>